<evidence type="ECO:0000256" key="7">
    <source>
        <dbReference type="ARBA" id="ARBA00023125"/>
    </source>
</evidence>
<evidence type="ECO:0000256" key="1">
    <source>
        <dbReference type="ARBA" id="ARBA00004123"/>
    </source>
</evidence>
<evidence type="ECO:0000259" key="11">
    <source>
        <dbReference type="PROSITE" id="PS51156"/>
    </source>
</evidence>
<comment type="caution">
    <text evidence="13">The sequence shown here is derived from an EMBL/GenBank/DDBJ whole genome shotgun (WGS) entry which is preliminary data.</text>
</comment>
<keyword evidence="5" id="KW-0862">Zinc</keyword>
<organism evidence="13 14">
    <name type="scientific">Parelaphostrongylus tenuis</name>
    <name type="common">Meningeal worm</name>
    <dbReference type="NCBI Taxonomy" id="148309"/>
    <lineage>
        <taxon>Eukaryota</taxon>
        <taxon>Metazoa</taxon>
        <taxon>Ecdysozoa</taxon>
        <taxon>Nematoda</taxon>
        <taxon>Chromadorea</taxon>
        <taxon>Rhabditida</taxon>
        <taxon>Rhabditina</taxon>
        <taxon>Rhabditomorpha</taxon>
        <taxon>Strongyloidea</taxon>
        <taxon>Metastrongylidae</taxon>
        <taxon>Parelaphostrongylus</taxon>
    </lineage>
</organism>
<dbReference type="GO" id="GO:0003677">
    <property type="term" value="F:DNA binding"/>
    <property type="evidence" value="ECO:0007669"/>
    <property type="project" value="UniProtKB-KW"/>
</dbReference>
<dbReference type="EMBL" id="JAHQIW010005931">
    <property type="protein sequence ID" value="KAJ1367493.1"/>
    <property type="molecule type" value="Genomic_DNA"/>
</dbReference>
<accession>A0AAD5WF15</accession>
<comment type="subcellular location">
    <subcellularLocation>
        <location evidence="1">Nucleus</location>
    </subcellularLocation>
</comment>
<dbReference type="Pfam" id="PF01448">
    <property type="entry name" value="ELM2"/>
    <property type="match status" value="1"/>
</dbReference>
<dbReference type="GO" id="GO:0005667">
    <property type="term" value="C:transcription regulator complex"/>
    <property type="evidence" value="ECO:0007669"/>
    <property type="project" value="TreeGrafter"/>
</dbReference>
<dbReference type="PROSITE" id="PS51156">
    <property type="entry name" value="ELM2"/>
    <property type="match status" value="1"/>
</dbReference>
<feature type="compositionally biased region" description="Basic residues" evidence="10">
    <location>
        <begin position="92"/>
        <end position="102"/>
    </location>
</feature>
<gene>
    <name evidence="13" type="ORF">KIN20_028418</name>
</gene>
<feature type="domain" description="ELM2" evidence="11">
    <location>
        <begin position="131"/>
        <end position="216"/>
    </location>
</feature>
<dbReference type="InterPro" id="IPR000949">
    <property type="entry name" value="ELM2_dom"/>
</dbReference>
<dbReference type="SMART" id="SM00717">
    <property type="entry name" value="SANT"/>
    <property type="match status" value="1"/>
</dbReference>
<evidence type="ECO:0000256" key="10">
    <source>
        <dbReference type="SAM" id="MobiDB-lite"/>
    </source>
</evidence>
<dbReference type="InterPro" id="IPR009057">
    <property type="entry name" value="Homeodomain-like_sf"/>
</dbReference>
<evidence type="ECO:0000313" key="14">
    <source>
        <dbReference type="Proteomes" id="UP001196413"/>
    </source>
</evidence>
<dbReference type="FunFam" id="1.10.10.60:FF:000012">
    <property type="entry name" value="Metastasis-associated 1 family, member 3"/>
    <property type="match status" value="1"/>
</dbReference>
<sequence length="292" mass="33862">MPSRMKLVDVSDSLLDDSLDESSTAADEDVDESIPDQEMDVDEASEDAQSDTQSDTSVQSSAIELKEDNSNCTLNSDSDEKLTQNGDVTSKRSPRKRVRRSRNQRDGYDEENEKDEDVETDHKAMLSSADRKIQVGDDFQARVDESQKVEEEPELSEDEREQVMWRPPGNLDETKLVEYCEDAVGVYSVSYDRALYILQKSNFDFDLARERVKKRRVVTEEWSEDDRTLFKQAFHMFGKRFDKIRQTMPYRSMASIVQFYYKTKKEIDYKSLYDSRISNDSDEDKVKSLVGF</sequence>
<feature type="compositionally biased region" description="Acidic residues" evidence="10">
    <location>
        <begin position="14"/>
        <end position="49"/>
    </location>
</feature>
<keyword evidence="4" id="KW-0863">Zinc-finger</keyword>
<dbReference type="InterPro" id="IPR017884">
    <property type="entry name" value="SANT_dom"/>
</dbReference>
<evidence type="ECO:0000256" key="8">
    <source>
        <dbReference type="ARBA" id="ARBA00023163"/>
    </source>
</evidence>
<dbReference type="GO" id="GO:0008270">
    <property type="term" value="F:zinc ion binding"/>
    <property type="evidence" value="ECO:0007669"/>
    <property type="project" value="UniProtKB-KW"/>
</dbReference>
<dbReference type="InterPro" id="IPR051066">
    <property type="entry name" value="Trans_reg/Corepressor"/>
</dbReference>
<protein>
    <submittedName>
        <fullName evidence="13">Uncharacterized protein</fullName>
    </submittedName>
</protein>
<dbReference type="GO" id="GO:0003714">
    <property type="term" value="F:transcription corepressor activity"/>
    <property type="evidence" value="ECO:0007669"/>
    <property type="project" value="TreeGrafter"/>
</dbReference>
<dbReference type="GO" id="GO:0006357">
    <property type="term" value="P:regulation of transcription by RNA polymerase II"/>
    <property type="evidence" value="ECO:0007669"/>
    <property type="project" value="TreeGrafter"/>
</dbReference>
<evidence type="ECO:0000256" key="3">
    <source>
        <dbReference type="ARBA" id="ARBA00022723"/>
    </source>
</evidence>
<keyword evidence="3" id="KW-0479">Metal-binding</keyword>
<feature type="region of interest" description="Disordered" evidence="10">
    <location>
        <begin position="143"/>
        <end position="167"/>
    </location>
</feature>
<evidence type="ECO:0000256" key="9">
    <source>
        <dbReference type="ARBA" id="ARBA00023242"/>
    </source>
</evidence>
<feature type="domain" description="SANT" evidence="12">
    <location>
        <begin position="217"/>
        <end position="268"/>
    </location>
</feature>
<evidence type="ECO:0000256" key="2">
    <source>
        <dbReference type="ARBA" id="ARBA00022491"/>
    </source>
</evidence>
<name>A0AAD5WF15_PARTN</name>
<keyword evidence="8" id="KW-0804">Transcription</keyword>
<keyword evidence="7" id="KW-0238">DNA-binding</keyword>
<evidence type="ECO:0000256" key="5">
    <source>
        <dbReference type="ARBA" id="ARBA00022833"/>
    </source>
</evidence>
<dbReference type="Gene3D" id="4.10.1240.50">
    <property type="match status" value="1"/>
</dbReference>
<dbReference type="PROSITE" id="PS51293">
    <property type="entry name" value="SANT"/>
    <property type="match status" value="1"/>
</dbReference>
<keyword evidence="14" id="KW-1185">Reference proteome</keyword>
<proteinExistence type="predicted"/>
<dbReference type="Gene3D" id="1.10.10.60">
    <property type="entry name" value="Homeodomain-like"/>
    <property type="match status" value="1"/>
</dbReference>
<dbReference type="SMART" id="SM01189">
    <property type="entry name" value="ELM2"/>
    <property type="match status" value="1"/>
</dbReference>
<feature type="region of interest" description="Disordered" evidence="10">
    <location>
        <begin position="1"/>
        <end position="122"/>
    </location>
</feature>
<feature type="compositionally biased region" description="Low complexity" evidence="10">
    <location>
        <begin position="50"/>
        <end position="62"/>
    </location>
</feature>
<dbReference type="Pfam" id="PF00249">
    <property type="entry name" value="Myb_DNA-binding"/>
    <property type="match status" value="1"/>
</dbReference>
<keyword evidence="6" id="KW-0805">Transcription regulation</keyword>
<evidence type="ECO:0000259" key="12">
    <source>
        <dbReference type="PROSITE" id="PS51293"/>
    </source>
</evidence>
<feature type="compositionally biased region" description="Acidic residues" evidence="10">
    <location>
        <begin position="151"/>
        <end position="160"/>
    </location>
</feature>
<keyword evidence="2" id="KW-0678">Repressor</keyword>
<dbReference type="Proteomes" id="UP001196413">
    <property type="component" value="Unassembled WGS sequence"/>
</dbReference>
<dbReference type="GO" id="GO:0000118">
    <property type="term" value="C:histone deacetylase complex"/>
    <property type="evidence" value="ECO:0007669"/>
    <property type="project" value="TreeGrafter"/>
</dbReference>
<evidence type="ECO:0000256" key="4">
    <source>
        <dbReference type="ARBA" id="ARBA00022771"/>
    </source>
</evidence>
<keyword evidence="9" id="KW-0539">Nucleus</keyword>
<dbReference type="AlphaFoldDB" id="A0AAD5WF15"/>
<dbReference type="InterPro" id="IPR001005">
    <property type="entry name" value="SANT/Myb"/>
</dbReference>
<evidence type="ECO:0000256" key="6">
    <source>
        <dbReference type="ARBA" id="ARBA00023015"/>
    </source>
</evidence>
<reference evidence="13" key="1">
    <citation type="submission" date="2021-06" db="EMBL/GenBank/DDBJ databases">
        <title>Parelaphostrongylus tenuis whole genome reference sequence.</title>
        <authorList>
            <person name="Garwood T.J."/>
            <person name="Larsen P.A."/>
            <person name="Fountain-Jones N.M."/>
            <person name="Garbe J.R."/>
            <person name="Macchietto M.G."/>
            <person name="Kania S.A."/>
            <person name="Gerhold R.W."/>
            <person name="Richards J.E."/>
            <person name="Wolf T.M."/>
        </authorList>
    </citation>
    <scope>NUCLEOTIDE SEQUENCE</scope>
    <source>
        <strain evidence="13">MNPRO001-30</strain>
        <tissue evidence="13">Meninges</tissue>
    </source>
</reference>
<evidence type="ECO:0000313" key="13">
    <source>
        <dbReference type="EMBL" id="KAJ1367493.1"/>
    </source>
</evidence>
<dbReference type="PANTHER" id="PTHR16089">
    <property type="entry name" value="REST COREPRESSOR COREST PROTEIN-RELATED"/>
    <property type="match status" value="1"/>
</dbReference>
<feature type="compositionally biased region" description="Acidic residues" evidence="10">
    <location>
        <begin position="108"/>
        <end position="119"/>
    </location>
</feature>
<dbReference type="SUPFAM" id="SSF46689">
    <property type="entry name" value="Homeodomain-like"/>
    <property type="match status" value="1"/>
</dbReference>
<dbReference type="PANTHER" id="PTHR16089:SF28">
    <property type="entry name" value="REST COREPRESSOR"/>
    <property type="match status" value="1"/>
</dbReference>